<feature type="chain" id="PRO_5016788943" evidence="1">
    <location>
        <begin position="19"/>
        <end position="141"/>
    </location>
</feature>
<proteinExistence type="predicted"/>
<dbReference type="NCBIfam" id="NF041384">
    <property type="entry name" value="YHS_seleno_dom"/>
    <property type="match status" value="1"/>
</dbReference>
<dbReference type="InterPro" id="IPR007029">
    <property type="entry name" value="YHS_dom"/>
</dbReference>
<dbReference type="RefSeq" id="WP_005504565.1">
    <property type="nucleotide sequence ID" value="NZ_CABMOB010000001.1"/>
</dbReference>
<organism evidence="3 4">
    <name type="scientific">Grimontia hollisae</name>
    <name type="common">Vibrio hollisae</name>
    <dbReference type="NCBI Taxonomy" id="673"/>
    <lineage>
        <taxon>Bacteria</taxon>
        <taxon>Pseudomonadati</taxon>
        <taxon>Pseudomonadota</taxon>
        <taxon>Gammaproteobacteria</taxon>
        <taxon>Vibrionales</taxon>
        <taxon>Vibrionaceae</taxon>
        <taxon>Grimontia</taxon>
    </lineage>
</organism>
<dbReference type="GeneID" id="58894315"/>
<evidence type="ECO:0000313" key="4">
    <source>
        <dbReference type="Proteomes" id="UP000254512"/>
    </source>
</evidence>
<evidence type="ECO:0000259" key="2">
    <source>
        <dbReference type="Pfam" id="PF04945"/>
    </source>
</evidence>
<sequence>MSRVLLLLTLLFSPLTFAADIYTGLFGNKAVSGYDTVSFFDGKPVKGKSAFQTEYQGADWLFTSQKNLDKFLADPEKYAPQYGGHCAWAIAEKDDLAPGDPEFWAIVDDKLYLNYNGSVQKTWEQDIPGFINLGDKNWAKR</sequence>
<dbReference type="Pfam" id="PF04945">
    <property type="entry name" value="YHS"/>
    <property type="match status" value="1"/>
</dbReference>
<reference evidence="3 4" key="1">
    <citation type="submission" date="2018-06" db="EMBL/GenBank/DDBJ databases">
        <authorList>
            <consortium name="Pathogen Informatics"/>
            <person name="Doyle S."/>
        </authorList>
    </citation>
    <scope>NUCLEOTIDE SEQUENCE [LARGE SCALE GENOMIC DNA]</scope>
    <source>
        <strain evidence="3 4">NCTC11645</strain>
    </source>
</reference>
<name>A0A377J794_GRIHO</name>
<feature type="signal peptide" evidence="1">
    <location>
        <begin position="1"/>
        <end position="18"/>
    </location>
</feature>
<feature type="domain" description="YHS" evidence="2">
    <location>
        <begin position="38"/>
        <end position="82"/>
    </location>
</feature>
<evidence type="ECO:0000313" key="3">
    <source>
        <dbReference type="EMBL" id="STO98362.1"/>
    </source>
</evidence>
<gene>
    <name evidence="3" type="ORF">NCTC11645_03347</name>
</gene>
<dbReference type="KEGG" id="gho:AL542_00330"/>
<evidence type="ECO:0000256" key="1">
    <source>
        <dbReference type="SAM" id="SignalP"/>
    </source>
</evidence>
<accession>A0A377J794</accession>
<dbReference type="Proteomes" id="UP000254512">
    <property type="component" value="Unassembled WGS sequence"/>
</dbReference>
<protein>
    <submittedName>
        <fullName evidence="3">YHS domain</fullName>
    </submittedName>
</protein>
<dbReference type="STRING" id="673.AL542_00330"/>
<dbReference type="AlphaFoldDB" id="A0A377J794"/>
<dbReference type="EMBL" id="UGHD01000003">
    <property type="protein sequence ID" value="STO98362.1"/>
    <property type="molecule type" value="Genomic_DNA"/>
</dbReference>
<keyword evidence="1" id="KW-0732">Signal</keyword>